<dbReference type="InterPro" id="IPR036388">
    <property type="entry name" value="WH-like_DNA-bd_sf"/>
</dbReference>
<dbReference type="GO" id="GO:0005829">
    <property type="term" value="C:cytosol"/>
    <property type="evidence" value="ECO:0007669"/>
    <property type="project" value="TreeGrafter"/>
</dbReference>
<feature type="modified residue" description="4-aspartylphosphate" evidence="6">
    <location>
        <position position="52"/>
    </location>
</feature>
<keyword evidence="6" id="KW-0597">Phosphoprotein</keyword>
<evidence type="ECO:0000313" key="11">
    <source>
        <dbReference type="Proteomes" id="UP000298653"/>
    </source>
</evidence>
<dbReference type="PANTHER" id="PTHR48111">
    <property type="entry name" value="REGULATOR OF RPOS"/>
    <property type="match status" value="1"/>
</dbReference>
<dbReference type="GO" id="GO:0000156">
    <property type="term" value="F:phosphorelay response regulator activity"/>
    <property type="evidence" value="ECO:0007669"/>
    <property type="project" value="TreeGrafter"/>
</dbReference>
<evidence type="ECO:0000256" key="7">
    <source>
        <dbReference type="PROSITE-ProRule" id="PRU01091"/>
    </source>
</evidence>
<gene>
    <name evidence="10" type="ORF">AR1Y2_0725</name>
</gene>
<evidence type="ECO:0000313" key="10">
    <source>
        <dbReference type="EMBL" id="QCP34179.1"/>
    </source>
</evidence>
<evidence type="ECO:0000256" key="6">
    <source>
        <dbReference type="PROSITE-ProRule" id="PRU00169"/>
    </source>
</evidence>
<organism evidence="10 11">
    <name type="scientific">Anaerostipes rhamnosivorans</name>
    <dbReference type="NCBI Taxonomy" id="1229621"/>
    <lineage>
        <taxon>Bacteria</taxon>
        <taxon>Bacillati</taxon>
        <taxon>Bacillota</taxon>
        <taxon>Clostridia</taxon>
        <taxon>Lachnospirales</taxon>
        <taxon>Lachnospiraceae</taxon>
        <taxon>Anaerostipes</taxon>
    </lineage>
</organism>
<dbReference type="GO" id="GO:0006355">
    <property type="term" value="P:regulation of DNA-templated transcription"/>
    <property type="evidence" value="ECO:0007669"/>
    <property type="project" value="InterPro"/>
</dbReference>
<reference evidence="10 11" key="1">
    <citation type="submission" date="2019-05" db="EMBL/GenBank/DDBJ databases">
        <title>Complete genome sequencing of Anaerostipes rhamnosivorans.</title>
        <authorList>
            <person name="Bui T.P.N."/>
            <person name="de Vos W.M."/>
        </authorList>
    </citation>
    <scope>NUCLEOTIDE SEQUENCE [LARGE SCALE GENOMIC DNA]</scope>
    <source>
        <strain evidence="10 11">1y2</strain>
    </source>
</reference>
<keyword evidence="2" id="KW-0805">Transcription regulation</keyword>
<dbReference type="EMBL" id="CP040058">
    <property type="protein sequence ID" value="QCP34179.1"/>
    <property type="molecule type" value="Genomic_DNA"/>
</dbReference>
<dbReference type="PANTHER" id="PTHR48111:SF43">
    <property type="entry name" value="STAGE 0 SPORULATION PROTEIN A HOMOLOG"/>
    <property type="match status" value="1"/>
</dbReference>
<dbReference type="Proteomes" id="UP000298653">
    <property type="component" value="Chromosome"/>
</dbReference>
<comment type="function">
    <text evidence="5">May play the central regulatory role in sporulation. It may be an element of the effector pathway responsible for the activation of sporulation genes in response to nutritional stress. Spo0A may act in concert with spo0H (a sigma factor) to control the expression of some genes that are critical to the sporulation process.</text>
</comment>
<dbReference type="OrthoDB" id="9790442at2"/>
<dbReference type="Pfam" id="PF00486">
    <property type="entry name" value="Trans_reg_C"/>
    <property type="match status" value="1"/>
</dbReference>
<dbReference type="CDD" id="cd00383">
    <property type="entry name" value="trans_reg_C"/>
    <property type="match status" value="1"/>
</dbReference>
<dbReference type="PROSITE" id="PS50110">
    <property type="entry name" value="RESPONSE_REGULATORY"/>
    <property type="match status" value="1"/>
</dbReference>
<dbReference type="InterPro" id="IPR039420">
    <property type="entry name" value="WalR-like"/>
</dbReference>
<dbReference type="InterPro" id="IPR001789">
    <property type="entry name" value="Sig_transdc_resp-reg_receiver"/>
</dbReference>
<keyword evidence="4" id="KW-0804">Transcription</keyword>
<accession>A0A4P8IGA9</accession>
<feature type="domain" description="Response regulatory" evidence="8">
    <location>
        <begin position="3"/>
        <end position="116"/>
    </location>
</feature>
<evidence type="ECO:0000256" key="3">
    <source>
        <dbReference type="ARBA" id="ARBA00023125"/>
    </source>
</evidence>
<feature type="DNA-binding region" description="OmpR/PhoB-type" evidence="7">
    <location>
        <begin position="123"/>
        <end position="221"/>
    </location>
</feature>
<evidence type="ECO:0000256" key="4">
    <source>
        <dbReference type="ARBA" id="ARBA00023163"/>
    </source>
</evidence>
<dbReference type="Pfam" id="PF00072">
    <property type="entry name" value="Response_reg"/>
    <property type="match status" value="1"/>
</dbReference>
<dbReference type="GO" id="GO:0032993">
    <property type="term" value="C:protein-DNA complex"/>
    <property type="evidence" value="ECO:0007669"/>
    <property type="project" value="TreeGrafter"/>
</dbReference>
<dbReference type="CDD" id="cd17574">
    <property type="entry name" value="REC_OmpR"/>
    <property type="match status" value="1"/>
</dbReference>
<dbReference type="SMART" id="SM00448">
    <property type="entry name" value="REC"/>
    <property type="match status" value="1"/>
</dbReference>
<evidence type="ECO:0000256" key="2">
    <source>
        <dbReference type="ARBA" id="ARBA00023015"/>
    </source>
</evidence>
<dbReference type="Gene3D" id="3.40.50.2300">
    <property type="match status" value="1"/>
</dbReference>
<dbReference type="PROSITE" id="PS51755">
    <property type="entry name" value="OMPR_PHOB"/>
    <property type="match status" value="1"/>
</dbReference>
<dbReference type="Gene3D" id="1.10.10.10">
    <property type="entry name" value="Winged helix-like DNA-binding domain superfamily/Winged helix DNA-binding domain"/>
    <property type="match status" value="1"/>
</dbReference>
<evidence type="ECO:0000259" key="9">
    <source>
        <dbReference type="PROSITE" id="PS51755"/>
    </source>
</evidence>
<protein>
    <recommendedName>
        <fullName evidence="1">Stage 0 sporulation protein A homolog</fullName>
    </recommendedName>
</protein>
<dbReference type="InterPro" id="IPR011006">
    <property type="entry name" value="CheY-like_superfamily"/>
</dbReference>
<dbReference type="InterPro" id="IPR001867">
    <property type="entry name" value="OmpR/PhoB-type_DNA-bd"/>
</dbReference>
<feature type="domain" description="OmpR/PhoB-type" evidence="9">
    <location>
        <begin position="123"/>
        <end position="221"/>
    </location>
</feature>
<dbReference type="RefSeq" id="WP_137327752.1">
    <property type="nucleotide sequence ID" value="NZ_CP040058.1"/>
</dbReference>
<dbReference type="SUPFAM" id="SSF52172">
    <property type="entry name" value="CheY-like"/>
    <property type="match status" value="1"/>
</dbReference>
<evidence type="ECO:0000256" key="1">
    <source>
        <dbReference type="ARBA" id="ARBA00018672"/>
    </source>
</evidence>
<dbReference type="KEGG" id="arf:AR1Y2_0725"/>
<dbReference type="AlphaFoldDB" id="A0A4P8IGA9"/>
<evidence type="ECO:0000256" key="5">
    <source>
        <dbReference type="ARBA" id="ARBA00024867"/>
    </source>
</evidence>
<keyword evidence="11" id="KW-1185">Reference proteome</keyword>
<dbReference type="SMART" id="SM00862">
    <property type="entry name" value="Trans_reg_C"/>
    <property type="match status" value="1"/>
</dbReference>
<keyword evidence="3 7" id="KW-0238">DNA-binding</keyword>
<name>A0A4P8IGA9_9FIRM</name>
<dbReference type="GO" id="GO:0000976">
    <property type="term" value="F:transcription cis-regulatory region binding"/>
    <property type="evidence" value="ECO:0007669"/>
    <property type="project" value="TreeGrafter"/>
</dbReference>
<sequence length="227" mass="25952">MKRIVIAEDELFMREELVSILEKEGYETECLVSFVDAAREILDGSPDLVLLDLNLPGITGFEICKSIRQRSTVPILVLTSRDQLKDELHALGLGADEYLTKPCHKERLTARILNLLRRSEDRDRFAELKGIRLDRQTYTVYMDGQSAILPENQGKILELLLAHPDETVTKSMLFETLWGTTEYIDENALQVNMTRLKKTMNKLHLPCKIETKRGIGYCLAQIGEKDD</sequence>
<evidence type="ECO:0000259" key="8">
    <source>
        <dbReference type="PROSITE" id="PS50110"/>
    </source>
</evidence>
<proteinExistence type="predicted"/>